<keyword evidence="3" id="KW-0256">Endoplasmic reticulum</keyword>
<dbReference type="SUPFAM" id="SSF53756">
    <property type="entry name" value="UDP-Glycosyltransferase/glycogen phosphorylase"/>
    <property type="match status" value="1"/>
</dbReference>
<dbReference type="Proteomes" id="UP000032452">
    <property type="component" value="Unassembled WGS sequence"/>
</dbReference>
<dbReference type="PATRIC" id="fig|1618023.3.peg.1213"/>
<evidence type="ECO:0000256" key="5">
    <source>
        <dbReference type="ARBA" id="ARBA00023136"/>
    </source>
</evidence>
<sequence length="149" mass="17191">MKLLLVCNPGGHFSTMMGLKNFWSCYPREWVTYPHFDTQALHEKEKVYWVEMQEARMLWKAMKNFGKALTILRQSKPDLVISTGASLAVPFLLASKLYGIKTVFIESISRSSALSLSGRILYNLVDEFYVQWPECVERYPKAQYRGVVA</sequence>
<dbReference type="Gene3D" id="3.40.50.2000">
    <property type="entry name" value="Glycogen Phosphorylase B"/>
    <property type="match status" value="1"/>
</dbReference>
<name>A0A0D8ZNN2_9CYAN</name>
<evidence type="ECO:0000256" key="4">
    <source>
        <dbReference type="ARBA" id="ARBA00022989"/>
    </source>
</evidence>
<reference evidence="6 7" key="1">
    <citation type="submission" date="2015-02" db="EMBL/GenBank/DDBJ databases">
        <title>Draft genome of a novel marine cyanobacterium (Chroococcales) isolated from South Atlantic Ocean.</title>
        <authorList>
            <person name="Rigonato J."/>
            <person name="Alvarenga D.O."/>
            <person name="Branco L.H."/>
            <person name="Varani A.M."/>
            <person name="Brandini F.P."/>
            <person name="Fiore M.F."/>
        </authorList>
    </citation>
    <scope>NUCLEOTIDE SEQUENCE [LARGE SCALE GENOMIC DNA]</scope>
    <source>
        <strain evidence="6 7">CENA595</strain>
    </source>
</reference>
<dbReference type="NCBIfam" id="NF041549">
    <property type="entry name" value="PssD"/>
    <property type="match status" value="1"/>
</dbReference>
<evidence type="ECO:0000256" key="1">
    <source>
        <dbReference type="ARBA" id="ARBA00004389"/>
    </source>
</evidence>
<keyword evidence="7" id="KW-1185">Reference proteome</keyword>
<dbReference type="Pfam" id="PF08660">
    <property type="entry name" value="Alg14"/>
    <property type="match status" value="1"/>
</dbReference>
<dbReference type="OrthoDB" id="555447at2"/>
<dbReference type="PANTHER" id="PTHR12154">
    <property type="entry name" value="GLYCOSYL TRANSFERASE-RELATED"/>
    <property type="match status" value="1"/>
</dbReference>
<dbReference type="GO" id="GO:0004577">
    <property type="term" value="F:N-acetylglucosaminyldiphosphodolichol N-acetylglucosaminyltransferase activity"/>
    <property type="evidence" value="ECO:0007669"/>
    <property type="project" value="TreeGrafter"/>
</dbReference>
<organism evidence="6 7">
    <name type="scientific">Aliterella atlantica CENA595</name>
    <dbReference type="NCBI Taxonomy" id="1618023"/>
    <lineage>
        <taxon>Bacteria</taxon>
        <taxon>Bacillati</taxon>
        <taxon>Cyanobacteriota</taxon>
        <taxon>Cyanophyceae</taxon>
        <taxon>Chroococcidiopsidales</taxon>
        <taxon>Aliterellaceae</taxon>
        <taxon>Aliterella</taxon>
    </lineage>
</organism>
<evidence type="ECO:0000313" key="6">
    <source>
        <dbReference type="EMBL" id="KJH70355.1"/>
    </source>
</evidence>
<accession>A0A0D8ZNN2</accession>
<dbReference type="PANTHER" id="PTHR12154:SF4">
    <property type="entry name" value="UDP-N-ACETYLGLUCOSAMINE TRANSFERASE SUBUNIT ALG14 HOMOLOG"/>
    <property type="match status" value="1"/>
</dbReference>
<proteinExistence type="predicted"/>
<evidence type="ECO:0000313" key="7">
    <source>
        <dbReference type="Proteomes" id="UP000032452"/>
    </source>
</evidence>
<keyword evidence="4" id="KW-1133">Transmembrane helix</keyword>
<comment type="caution">
    <text evidence="6">The sequence shown here is derived from an EMBL/GenBank/DDBJ whole genome shotgun (WGS) entry which is preliminary data.</text>
</comment>
<keyword evidence="2" id="KW-0812">Transmembrane</keyword>
<keyword evidence="5" id="KW-0472">Membrane</keyword>
<evidence type="ECO:0000256" key="2">
    <source>
        <dbReference type="ARBA" id="ARBA00022692"/>
    </source>
</evidence>
<dbReference type="GO" id="GO:0006488">
    <property type="term" value="P:dolichol-linked oligosaccharide biosynthetic process"/>
    <property type="evidence" value="ECO:0007669"/>
    <property type="project" value="InterPro"/>
</dbReference>
<evidence type="ECO:0000256" key="3">
    <source>
        <dbReference type="ARBA" id="ARBA00022824"/>
    </source>
</evidence>
<protein>
    <submittedName>
        <fullName evidence="6">Glucosyl transferase</fullName>
    </submittedName>
</protein>
<dbReference type="InterPro" id="IPR013969">
    <property type="entry name" value="Oligosacch_biosynth_Alg14"/>
</dbReference>
<dbReference type="RefSeq" id="WP_045056227.1">
    <property type="nucleotide sequence ID" value="NZ_CAWMDP010000016.1"/>
</dbReference>
<comment type="subcellular location">
    <subcellularLocation>
        <location evidence="1">Endoplasmic reticulum membrane</location>
        <topology evidence="1">Single-pass membrane protein</topology>
    </subcellularLocation>
</comment>
<dbReference type="AlphaFoldDB" id="A0A0D8ZNN2"/>
<dbReference type="EMBL" id="JYON01000024">
    <property type="protein sequence ID" value="KJH70355.1"/>
    <property type="molecule type" value="Genomic_DNA"/>
</dbReference>
<dbReference type="STRING" id="1618023.UH38_18825"/>
<gene>
    <name evidence="6" type="ORF">UH38_18825</name>
</gene>
<keyword evidence="6" id="KW-0808">Transferase</keyword>